<dbReference type="RefSeq" id="WP_179975049.1">
    <property type="nucleotide sequence ID" value="NZ_CP049075.1"/>
</dbReference>
<comment type="function">
    <text evidence="3">Catalyzes the conversion of (8S)-3',8-cyclo-7,8-dihydroguanosine 5'-triphosphate to cyclic pyranopterin monophosphate (cPMP).</text>
</comment>
<evidence type="ECO:0000256" key="2">
    <source>
        <dbReference type="ARBA" id="ARBA00023150"/>
    </source>
</evidence>
<feature type="domain" description="Molybdopterin cofactor biosynthesis C (MoaC)" evidence="4">
    <location>
        <begin position="14"/>
        <end position="149"/>
    </location>
</feature>
<dbReference type="NCBIfam" id="TIGR00581">
    <property type="entry name" value="moaC"/>
    <property type="match status" value="1"/>
</dbReference>
<sequence>MELTHINEKNLPKMVDVGLKEITQRTAIASGVIKMSQKAYELGLSGEGKKGAIMQTAVISAIMAAKNTSKSIAMAHQILITSVDVDITPLNQLPGFKLKVVVKSQGKTGVEMEALHAVSVGLLNIYDMLKAVDKAMLISDIFLEQKNGGKSGDIYNDLEQIKASK</sequence>
<name>A0A7H9CKU9_9BACT</name>
<protein>
    <submittedName>
        <fullName evidence="5">Cyclic pyranopterin monophosphate synthase</fullName>
    </submittedName>
</protein>
<evidence type="ECO:0000256" key="3">
    <source>
        <dbReference type="ARBA" id="ARBA00055087"/>
    </source>
</evidence>
<organism evidence="5 6">
    <name type="scientific">Candidatus Campylobacter infans</name>
    <dbReference type="NCBI Taxonomy" id="2561898"/>
    <lineage>
        <taxon>Bacteria</taxon>
        <taxon>Pseudomonadati</taxon>
        <taxon>Campylobacterota</taxon>
        <taxon>Epsilonproteobacteria</taxon>
        <taxon>Campylobacterales</taxon>
        <taxon>Campylobacteraceae</taxon>
        <taxon>Campylobacter</taxon>
    </lineage>
</organism>
<keyword evidence="2" id="KW-0501">Molybdenum cofactor biosynthesis</keyword>
<evidence type="ECO:0000313" key="6">
    <source>
        <dbReference type="Proteomes" id="UP000509414"/>
    </source>
</evidence>
<dbReference type="EMBL" id="CP049075">
    <property type="protein sequence ID" value="QLI05925.1"/>
    <property type="molecule type" value="Genomic_DNA"/>
</dbReference>
<dbReference type="GO" id="GO:0006777">
    <property type="term" value="P:Mo-molybdopterin cofactor biosynthetic process"/>
    <property type="evidence" value="ECO:0007669"/>
    <property type="project" value="UniProtKB-KW"/>
</dbReference>
<evidence type="ECO:0000259" key="4">
    <source>
        <dbReference type="Pfam" id="PF01967"/>
    </source>
</evidence>
<dbReference type="Proteomes" id="UP000509414">
    <property type="component" value="Chromosome"/>
</dbReference>
<dbReference type="NCBIfam" id="NF006870">
    <property type="entry name" value="PRK09364.1"/>
    <property type="match status" value="1"/>
</dbReference>
<dbReference type="SUPFAM" id="SSF55040">
    <property type="entry name" value="Molybdenum cofactor biosynthesis protein C, MoaC"/>
    <property type="match status" value="1"/>
</dbReference>
<dbReference type="InterPro" id="IPR002820">
    <property type="entry name" value="Mopterin_CF_biosynth-C_dom"/>
</dbReference>
<dbReference type="AlphaFoldDB" id="A0A7H9CKU9"/>
<dbReference type="Gene3D" id="3.30.70.640">
    <property type="entry name" value="Molybdopterin cofactor biosynthesis C (MoaC) domain"/>
    <property type="match status" value="1"/>
</dbReference>
<comment type="pathway">
    <text evidence="1">Cofactor biosynthesis; molybdopterin biosynthesis.</text>
</comment>
<evidence type="ECO:0000313" key="5">
    <source>
        <dbReference type="EMBL" id="QLI05925.1"/>
    </source>
</evidence>
<dbReference type="KEGG" id="cinf:CINF_1445"/>
<evidence type="ECO:0000256" key="1">
    <source>
        <dbReference type="ARBA" id="ARBA00005046"/>
    </source>
</evidence>
<dbReference type="Pfam" id="PF01967">
    <property type="entry name" value="MoaC"/>
    <property type="match status" value="1"/>
</dbReference>
<keyword evidence="6" id="KW-1185">Reference proteome</keyword>
<reference evidence="5 6" key="1">
    <citation type="submission" date="2020-02" db="EMBL/GenBank/DDBJ databases">
        <title>Complete genome sequence of the novel Campylobacter species Candidatus Campylobacter infans.</title>
        <authorList>
            <person name="Duim B."/>
            <person name="Zomer A."/>
            <person name="van der Graaf L."/>
            <person name="Wagenaar J."/>
        </authorList>
    </citation>
    <scope>NUCLEOTIDE SEQUENCE [LARGE SCALE GENOMIC DNA]</scope>
    <source>
        <strain evidence="5 6">19S00001</strain>
    </source>
</reference>
<dbReference type="InterPro" id="IPR023045">
    <property type="entry name" value="MoaC"/>
</dbReference>
<dbReference type="UniPathway" id="UPA00344"/>
<gene>
    <name evidence="5" type="primary">moaC</name>
    <name evidence="5" type="ORF">CINF_1445</name>
</gene>
<proteinExistence type="predicted"/>
<dbReference type="InterPro" id="IPR036522">
    <property type="entry name" value="MoaC_sf"/>
</dbReference>
<accession>A0A7H9CKU9</accession>